<reference evidence="1" key="1">
    <citation type="submission" date="2015-10" db="EMBL/GenBank/DDBJ databases">
        <authorList>
            <person name="Martinez-Garcia P.J."/>
            <person name="Crepeau M.W."/>
            <person name="Puiu D."/>
            <person name="Gonzalez-Ibeas D."/>
            <person name="Whalen J."/>
            <person name="Stevens K."/>
            <person name="Paul R."/>
            <person name="Butterfield T."/>
            <person name="Britton M."/>
            <person name="Reagan R."/>
            <person name="Chakraborty S."/>
            <person name="Walawage S.L."/>
            <person name="Vasquez-Gross H.A."/>
            <person name="Cardeno C."/>
            <person name="Famula R."/>
            <person name="Pratt K."/>
            <person name="Kuruganti S."/>
            <person name="Aradhya M.K."/>
            <person name="Leslie C.A."/>
            <person name="Dandekar A.M."/>
            <person name="Salzberg S.L."/>
            <person name="Wegrzyn J.L."/>
            <person name="Langley C.H."/>
            <person name="Neale D.B."/>
        </authorList>
    </citation>
    <scope>NUCLEOTIDE SEQUENCE</scope>
    <source>
        <tissue evidence="1">Leaves</tissue>
    </source>
</reference>
<proteinExistence type="predicted"/>
<protein>
    <submittedName>
        <fullName evidence="1">Uncharacterized protein</fullName>
    </submittedName>
</protein>
<comment type="caution">
    <text evidence="1">The sequence shown here is derived from an EMBL/GenBank/DDBJ whole genome shotgun (WGS) entry which is preliminary data.</text>
</comment>
<name>A0A834CTN8_JUGRE</name>
<gene>
    <name evidence="1" type="ORF">F2P56_011853</name>
</gene>
<sequence length="127" mass="13689">CSCRPLSRRISTYTQLVGCGSCLRSFSQNILCELRKLHAVELSSLPLILKGGRGGHYDRKHCLRVYSLGYHSLLQHIFDHVMAAIGGNSASPGILVSRAATLGPSQPNPVLNLAVVGLKSQDLYMGA</sequence>
<reference evidence="1" key="2">
    <citation type="submission" date="2020-03" db="EMBL/GenBank/DDBJ databases">
        <title>Walnut 2.0.</title>
        <authorList>
            <person name="Marrano A."/>
            <person name="Britton M."/>
            <person name="Zimin A.V."/>
            <person name="Zaini P.A."/>
            <person name="Workman R."/>
            <person name="Puiu D."/>
            <person name="Bianco L."/>
            <person name="Allen B.J."/>
            <person name="Troggio M."/>
            <person name="Leslie C.A."/>
            <person name="Timp W."/>
            <person name="Dendekar A."/>
            <person name="Salzberg S.L."/>
            <person name="Neale D.B."/>
        </authorList>
    </citation>
    <scope>NUCLEOTIDE SEQUENCE</scope>
    <source>
        <tissue evidence="1">Leaves</tissue>
    </source>
</reference>
<organism evidence="1 2">
    <name type="scientific">Juglans regia</name>
    <name type="common">English walnut</name>
    <dbReference type="NCBI Taxonomy" id="51240"/>
    <lineage>
        <taxon>Eukaryota</taxon>
        <taxon>Viridiplantae</taxon>
        <taxon>Streptophyta</taxon>
        <taxon>Embryophyta</taxon>
        <taxon>Tracheophyta</taxon>
        <taxon>Spermatophyta</taxon>
        <taxon>Magnoliopsida</taxon>
        <taxon>eudicotyledons</taxon>
        <taxon>Gunneridae</taxon>
        <taxon>Pentapetalae</taxon>
        <taxon>rosids</taxon>
        <taxon>fabids</taxon>
        <taxon>Fagales</taxon>
        <taxon>Juglandaceae</taxon>
        <taxon>Juglans</taxon>
    </lineage>
</organism>
<dbReference type="Gramene" id="Jr06_00510_p1">
    <property type="protein sequence ID" value="cds.Jr06_00510_p1"/>
    <property type="gene ID" value="Jr06_00510"/>
</dbReference>
<evidence type="ECO:0000313" key="1">
    <source>
        <dbReference type="EMBL" id="KAF5467620.1"/>
    </source>
</evidence>
<accession>A0A834CTN8</accession>
<dbReference type="AlphaFoldDB" id="A0A834CTN8"/>
<dbReference type="Proteomes" id="UP000619265">
    <property type="component" value="Unassembled WGS sequence"/>
</dbReference>
<dbReference type="EMBL" id="LIHL02000006">
    <property type="protein sequence ID" value="KAF5467620.1"/>
    <property type="molecule type" value="Genomic_DNA"/>
</dbReference>
<evidence type="ECO:0000313" key="2">
    <source>
        <dbReference type="Proteomes" id="UP000619265"/>
    </source>
</evidence>
<feature type="non-terminal residue" evidence="1">
    <location>
        <position position="127"/>
    </location>
</feature>